<proteinExistence type="inferred from homology"/>
<name>A0ABR1SU05_9PEZI</name>
<dbReference type="PANTHER" id="PTHR43591:SF24">
    <property type="entry name" value="2-METHOXY-6-POLYPRENYL-1,4-BENZOQUINOL METHYLASE, MITOCHONDRIAL"/>
    <property type="match status" value="1"/>
</dbReference>
<evidence type="ECO:0000313" key="3">
    <source>
        <dbReference type="Proteomes" id="UP001396898"/>
    </source>
</evidence>
<dbReference type="SUPFAM" id="SSF53335">
    <property type="entry name" value="S-adenosyl-L-methionine-dependent methyltransferases"/>
    <property type="match status" value="1"/>
</dbReference>
<accession>A0ABR1SU05</accession>
<dbReference type="InterPro" id="IPR029063">
    <property type="entry name" value="SAM-dependent_MTases_sf"/>
</dbReference>
<gene>
    <name evidence="2" type="ORF">PG991_001322</name>
</gene>
<comment type="caution">
    <text evidence="2">The sequence shown here is derived from an EMBL/GenBank/DDBJ whole genome shotgun (WGS) entry which is preliminary data.</text>
</comment>
<feature type="non-terminal residue" evidence="2">
    <location>
        <position position="1"/>
    </location>
</feature>
<evidence type="ECO:0008006" key="4">
    <source>
        <dbReference type="Google" id="ProtNLM"/>
    </source>
</evidence>
<protein>
    <recommendedName>
        <fullName evidence="4">S-adenosyl-L-methionine-dependent methyltransferase</fullName>
    </recommendedName>
</protein>
<dbReference type="CDD" id="cd02440">
    <property type="entry name" value="AdoMet_MTases"/>
    <property type="match status" value="1"/>
</dbReference>
<dbReference type="Pfam" id="PF13489">
    <property type="entry name" value="Methyltransf_23"/>
    <property type="match status" value="1"/>
</dbReference>
<dbReference type="EMBL" id="JAQQWI010000003">
    <property type="protein sequence ID" value="KAK8037008.1"/>
    <property type="molecule type" value="Genomic_DNA"/>
</dbReference>
<organism evidence="2 3">
    <name type="scientific">Apiospora marii</name>
    <dbReference type="NCBI Taxonomy" id="335849"/>
    <lineage>
        <taxon>Eukaryota</taxon>
        <taxon>Fungi</taxon>
        <taxon>Dikarya</taxon>
        <taxon>Ascomycota</taxon>
        <taxon>Pezizomycotina</taxon>
        <taxon>Sordariomycetes</taxon>
        <taxon>Xylariomycetidae</taxon>
        <taxon>Amphisphaeriales</taxon>
        <taxon>Apiosporaceae</taxon>
        <taxon>Apiospora</taxon>
    </lineage>
</organism>
<keyword evidence="3" id="KW-1185">Reference proteome</keyword>
<evidence type="ECO:0000256" key="1">
    <source>
        <dbReference type="ARBA" id="ARBA00038158"/>
    </source>
</evidence>
<dbReference type="Gene3D" id="3.40.50.150">
    <property type="entry name" value="Vaccinia Virus protein VP39"/>
    <property type="match status" value="1"/>
</dbReference>
<evidence type="ECO:0000313" key="2">
    <source>
        <dbReference type="EMBL" id="KAK8037008.1"/>
    </source>
</evidence>
<dbReference type="PANTHER" id="PTHR43591">
    <property type="entry name" value="METHYLTRANSFERASE"/>
    <property type="match status" value="1"/>
</dbReference>
<sequence>GPQPPGNVVAHADPQSYHSAAELPPANTLSPFHIHPVETLSDLEVDSGRSDTDSAIGSEISSLADRYVHVVASSMSTSISPADYQFRFEDGRRYQSSNDKYHLPNDIREMDRLELQHLLWMELLGGRLHLAPLQKINVTHALDVGCGTGNWTIEFASQNPHVQVIGTDLSPIQPEYVPVNCTFYIDDATKDWSFHQRFDYIHVRMLTFGINNWENFIDQAYQYLQPGGFLELQEWNVPFESPDNSLEEHHALHRWTELMSRACSKIGIDLRSAGEHADRMRSRGFDHVVERRLGAPIGPWAKGERQKRIGWMGRRDLQEGIDGMSSKLFKLLGEWNSDREMENFLAEVKADVNNPHVSFFLSKPSRFLTLANADANLRSSRRFMLLCHCRELLLNLVFAILTYLLGL</sequence>
<comment type="similarity">
    <text evidence="1">Belongs to the methyltransferase superfamily. LaeA methyltransferase family.</text>
</comment>
<dbReference type="Proteomes" id="UP001396898">
    <property type="component" value="Unassembled WGS sequence"/>
</dbReference>
<reference evidence="2 3" key="1">
    <citation type="submission" date="2023-01" db="EMBL/GenBank/DDBJ databases">
        <title>Analysis of 21 Apiospora genomes using comparative genomics revels a genus with tremendous synthesis potential of carbohydrate active enzymes and secondary metabolites.</title>
        <authorList>
            <person name="Sorensen T."/>
        </authorList>
    </citation>
    <scope>NUCLEOTIDE SEQUENCE [LARGE SCALE GENOMIC DNA]</scope>
    <source>
        <strain evidence="2 3">CBS 20057</strain>
    </source>
</reference>